<dbReference type="InterPro" id="IPR001304">
    <property type="entry name" value="C-type_lectin-like"/>
</dbReference>
<evidence type="ECO:0000256" key="1">
    <source>
        <dbReference type="ARBA" id="ARBA00023157"/>
    </source>
</evidence>
<dbReference type="OrthoDB" id="441660at2759"/>
<dbReference type="InterPro" id="IPR050111">
    <property type="entry name" value="C-type_lectin/snaclec_domain"/>
</dbReference>
<keyword evidence="1" id="KW-1015">Disulfide bond</keyword>
<feature type="domain" description="C-type lectin" evidence="2">
    <location>
        <begin position="18"/>
        <end position="137"/>
    </location>
</feature>
<organism evidence="3 4">
    <name type="scientific">Bombycilla garrulus</name>
    <name type="common">Bohemian waxwing</name>
    <name type="synonym">Lanius garrulus</name>
    <dbReference type="NCBI Taxonomy" id="125297"/>
    <lineage>
        <taxon>Eukaryota</taxon>
        <taxon>Metazoa</taxon>
        <taxon>Chordata</taxon>
        <taxon>Craniata</taxon>
        <taxon>Vertebrata</taxon>
        <taxon>Euteleostomi</taxon>
        <taxon>Archelosauria</taxon>
        <taxon>Archosauria</taxon>
        <taxon>Dinosauria</taxon>
        <taxon>Saurischia</taxon>
        <taxon>Theropoda</taxon>
        <taxon>Coelurosauria</taxon>
        <taxon>Aves</taxon>
        <taxon>Neognathae</taxon>
        <taxon>Neoaves</taxon>
        <taxon>Telluraves</taxon>
        <taxon>Australaves</taxon>
        <taxon>Passeriformes</taxon>
        <taxon>Bombycillidae</taxon>
        <taxon>Bombycilla</taxon>
    </lineage>
</organism>
<dbReference type="PRINTS" id="PR01504">
    <property type="entry name" value="PNCREATITSAP"/>
</dbReference>
<dbReference type="InterPro" id="IPR018378">
    <property type="entry name" value="C-type_lectin_CS"/>
</dbReference>
<evidence type="ECO:0000259" key="2">
    <source>
        <dbReference type="PROSITE" id="PS50041"/>
    </source>
</evidence>
<sequence length="140" mass="16087">PQTDGRYINYCPDGWYYYKLSCFKYFSEPRTWEEAESQCQDVKEGAHLAWVEDAQEAATLQKTISYYQCVQPVWIGLQKSTEVRQAWQWTSGKDYSATSEIPGNGAQGGSCAMLTHHSSFSVWSSGNCSQQYHYICKFYP</sequence>
<dbReference type="PROSITE" id="PS50041">
    <property type="entry name" value="C_TYPE_LECTIN_2"/>
    <property type="match status" value="1"/>
</dbReference>
<dbReference type="Proteomes" id="UP000532545">
    <property type="component" value="Unassembled WGS sequence"/>
</dbReference>
<comment type="caution">
    <text evidence="3">The sequence shown here is derived from an EMBL/GenBank/DDBJ whole genome shotgun (WGS) entry which is preliminary data.</text>
</comment>
<dbReference type="EMBL" id="VXBU01011899">
    <property type="protein sequence ID" value="NXN85411.1"/>
    <property type="molecule type" value="Genomic_DNA"/>
</dbReference>
<proteinExistence type="predicted"/>
<dbReference type="InterPro" id="IPR016187">
    <property type="entry name" value="CTDL_fold"/>
</dbReference>
<gene>
    <name evidence="3" type="primary">Reg4</name>
    <name evidence="3" type="ORF">BOMGAR_R12282</name>
</gene>
<name>A0A7L1MDH7_BOMGA</name>
<dbReference type="SUPFAM" id="SSF56436">
    <property type="entry name" value="C-type lectin-like"/>
    <property type="match status" value="1"/>
</dbReference>
<dbReference type="SMART" id="SM00034">
    <property type="entry name" value="CLECT"/>
    <property type="match status" value="1"/>
</dbReference>
<accession>A0A7L1MDH7</accession>
<dbReference type="AlphaFoldDB" id="A0A7L1MDH7"/>
<dbReference type="Pfam" id="PF00059">
    <property type="entry name" value="Lectin_C"/>
    <property type="match status" value="1"/>
</dbReference>
<dbReference type="PANTHER" id="PTHR22803">
    <property type="entry name" value="MANNOSE, PHOSPHOLIPASE, LECTIN RECEPTOR RELATED"/>
    <property type="match status" value="1"/>
</dbReference>
<feature type="non-terminal residue" evidence="3">
    <location>
        <position position="140"/>
    </location>
</feature>
<keyword evidence="4" id="KW-1185">Reference proteome</keyword>
<evidence type="ECO:0000313" key="3">
    <source>
        <dbReference type="EMBL" id="NXN85411.1"/>
    </source>
</evidence>
<protein>
    <submittedName>
        <fullName evidence="3">REG4 protein</fullName>
    </submittedName>
</protein>
<feature type="non-terminal residue" evidence="3">
    <location>
        <position position="1"/>
    </location>
</feature>
<reference evidence="3 4" key="1">
    <citation type="submission" date="2019-09" db="EMBL/GenBank/DDBJ databases">
        <title>Bird 10,000 Genomes (B10K) Project - Family phase.</title>
        <authorList>
            <person name="Zhang G."/>
        </authorList>
    </citation>
    <scope>NUCLEOTIDE SEQUENCE [LARGE SCALE GENOMIC DNA]</scope>
    <source>
        <strain evidence="3">B10K-DU-002-23</strain>
        <tissue evidence="3">Muscle</tissue>
    </source>
</reference>
<dbReference type="PROSITE" id="PS00615">
    <property type="entry name" value="C_TYPE_LECTIN_1"/>
    <property type="match status" value="1"/>
</dbReference>
<dbReference type="Gene3D" id="3.10.100.10">
    <property type="entry name" value="Mannose-Binding Protein A, subunit A"/>
    <property type="match status" value="1"/>
</dbReference>
<dbReference type="InterPro" id="IPR016186">
    <property type="entry name" value="C-type_lectin-like/link_sf"/>
</dbReference>
<evidence type="ECO:0000313" key="4">
    <source>
        <dbReference type="Proteomes" id="UP000532545"/>
    </source>
</evidence>